<sequence>MTAHCSTTGKIIALSLQKPNNEKAFQEQPGDAGLLSLINLFS</sequence>
<accession>C0E8U7</accession>
<evidence type="ECO:0000313" key="2">
    <source>
        <dbReference type="Proteomes" id="UP000003340"/>
    </source>
</evidence>
<dbReference type="HOGENOM" id="CLU_3249569_0_0_9"/>
<dbReference type="EMBL" id="ACEC01000010">
    <property type="protein sequence ID" value="EEG32091.1"/>
    <property type="molecule type" value="Genomic_DNA"/>
</dbReference>
<evidence type="ECO:0000313" key="1">
    <source>
        <dbReference type="EMBL" id="EEG32091.1"/>
    </source>
</evidence>
<organism evidence="1 2">
    <name type="scientific">[Clostridium] methylpentosum DSM 5476</name>
    <dbReference type="NCBI Taxonomy" id="537013"/>
    <lineage>
        <taxon>Bacteria</taxon>
        <taxon>Bacillati</taxon>
        <taxon>Bacillota</taxon>
        <taxon>Clostridia</taxon>
        <taxon>Eubacteriales</taxon>
        <taxon>Oscillospiraceae</taxon>
        <taxon>Oscillospiraceae incertae sedis</taxon>
    </lineage>
</organism>
<protein>
    <submittedName>
        <fullName evidence="1">Uncharacterized protein</fullName>
    </submittedName>
</protein>
<comment type="caution">
    <text evidence="1">The sequence shown here is derived from an EMBL/GenBank/DDBJ whole genome shotgun (WGS) entry which is preliminary data.</text>
</comment>
<reference evidence="1 2" key="1">
    <citation type="submission" date="2009-01" db="EMBL/GenBank/DDBJ databases">
        <authorList>
            <person name="Fulton L."/>
            <person name="Clifton S."/>
            <person name="Fulton B."/>
            <person name="Xu J."/>
            <person name="Minx P."/>
            <person name="Pepin K.H."/>
            <person name="Johnson M."/>
            <person name="Bhonagiri V."/>
            <person name="Nash W.E."/>
            <person name="Mardis E.R."/>
            <person name="Wilson R.K."/>
        </authorList>
    </citation>
    <scope>NUCLEOTIDE SEQUENCE [LARGE SCALE GENOMIC DNA]</scope>
    <source>
        <strain evidence="1 2">DSM 5476</strain>
    </source>
</reference>
<proteinExistence type="predicted"/>
<dbReference type="Proteomes" id="UP000003340">
    <property type="component" value="Unassembled WGS sequence"/>
</dbReference>
<dbReference type="AlphaFoldDB" id="C0E8U7"/>
<reference evidence="1 2" key="2">
    <citation type="submission" date="2009-02" db="EMBL/GenBank/DDBJ databases">
        <title>Draft genome sequence of Clostridium methylpentosum (DSM 5476).</title>
        <authorList>
            <person name="Sudarsanam P."/>
            <person name="Ley R."/>
            <person name="Guruge J."/>
            <person name="Turnbaugh P.J."/>
            <person name="Mahowald M."/>
            <person name="Liep D."/>
            <person name="Gordon J."/>
        </authorList>
    </citation>
    <scope>NUCLEOTIDE SEQUENCE [LARGE SCALE GENOMIC DNA]</scope>
    <source>
        <strain evidence="1 2">DSM 5476</strain>
    </source>
</reference>
<keyword evidence="2" id="KW-1185">Reference proteome</keyword>
<name>C0E8U7_9FIRM</name>
<gene>
    <name evidence="1" type="ORF">CLOSTMETH_00242</name>
</gene>